<evidence type="ECO:0000313" key="2">
    <source>
        <dbReference type="EMBL" id="KAK6977885.1"/>
    </source>
</evidence>
<name>A0AAV9ZD00_9AGAR</name>
<accession>A0AAV9ZD00</accession>
<keyword evidence="3" id="KW-1185">Reference proteome</keyword>
<gene>
    <name evidence="2" type="ORF">R3P38DRAFT_3236554</name>
</gene>
<comment type="caution">
    <text evidence="2">The sequence shown here is derived from an EMBL/GenBank/DDBJ whole genome shotgun (WGS) entry which is preliminary data.</text>
</comment>
<protein>
    <recommendedName>
        <fullName evidence="4">Recombination activating protein 2</fullName>
    </recommendedName>
</protein>
<proteinExistence type="predicted"/>
<sequence>MEFPHLSFQELGTNLFPVELSRTRNGQTVRYFNPDDPSGIFLVTGRIDCIRYPDPEAGENGPCCMFLKAENDSPFFQKIHYLQMRHLRDITFWDLADAAIRHESICVRGLWIETERYRFICPNVAVDLDNSVYIVVDYVPSAMDQTSSLRVREGDAVTLKCALIRQDRYNFSVECSEDCLHESLPRVCMYSVRAFFGDVLEDQTEDTQDGPSDSRNPTEAAAFGGWSDEEVQCDEEVTEYEDEVSEYEEEAFEEGDDDGEECEEAFAISDMNVTGMGI</sequence>
<feature type="region of interest" description="Disordered" evidence="1">
    <location>
        <begin position="203"/>
        <end position="231"/>
    </location>
</feature>
<evidence type="ECO:0000256" key="1">
    <source>
        <dbReference type="SAM" id="MobiDB-lite"/>
    </source>
</evidence>
<dbReference type="Proteomes" id="UP001362999">
    <property type="component" value="Unassembled WGS sequence"/>
</dbReference>
<dbReference type="EMBL" id="JAWWNJ010000164">
    <property type="protein sequence ID" value="KAK6977885.1"/>
    <property type="molecule type" value="Genomic_DNA"/>
</dbReference>
<organism evidence="2 3">
    <name type="scientific">Favolaschia claudopus</name>
    <dbReference type="NCBI Taxonomy" id="2862362"/>
    <lineage>
        <taxon>Eukaryota</taxon>
        <taxon>Fungi</taxon>
        <taxon>Dikarya</taxon>
        <taxon>Basidiomycota</taxon>
        <taxon>Agaricomycotina</taxon>
        <taxon>Agaricomycetes</taxon>
        <taxon>Agaricomycetidae</taxon>
        <taxon>Agaricales</taxon>
        <taxon>Marasmiineae</taxon>
        <taxon>Mycenaceae</taxon>
        <taxon>Favolaschia</taxon>
    </lineage>
</organism>
<evidence type="ECO:0008006" key="4">
    <source>
        <dbReference type="Google" id="ProtNLM"/>
    </source>
</evidence>
<reference evidence="2 3" key="1">
    <citation type="journal article" date="2024" name="J Genomics">
        <title>Draft genome sequencing and assembly of Favolaschia claudopus CIRM-BRFM 2984 isolated from oak limbs.</title>
        <authorList>
            <person name="Navarro D."/>
            <person name="Drula E."/>
            <person name="Chaduli D."/>
            <person name="Cazenave R."/>
            <person name="Ahrendt S."/>
            <person name="Wang J."/>
            <person name="Lipzen A."/>
            <person name="Daum C."/>
            <person name="Barry K."/>
            <person name="Grigoriev I.V."/>
            <person name="Favel A."/>
            <person name="Rosso M.N."/>
            <person name="Martin F."/>
        </authorList>
    </citation>
    <scope>NUCLEOTIDE SEQUENCE [LARGE SCALE GENOMIC DNA]</scope>
    <source>
        <strain evidence="2 3">CIRM-BRFM 2984</strain>
    </source>
</reference>
<dbReference type="AlphaFoldDB" id="A0AAV9ZD00"/>
<evidence type="ECO:0000313" key="3">
    <source>
        <dbReference type="Proteomes" id="UP001362999"/>
    </source>
</evidence>